<dbReference type="PANTHER" id="PTHR30456:SF0">
    <property type="entry name" value="PYRIDOXINE 5'-PHOSPHATE SYNTHASE"/>
    <property type="match status" value="1"/>
</dbReference>
<protein>
    <recommendedName>
        <fullName evidence="4 5">Pyridoxine 5'-phosphate synthase</fullName>
        <shortName evidence="4">PNP synthase</shortName>
        <ecNumber evidence="4 5">2.6.99.2</ecNumber>
    </recommendedName>
</protein>
<dbReference type="RefSeq" id="WP_277860295.1">
    <property type="nucleotide sequence ID" value="NZ_JARRAG010000001.1"/>
</dbReference>
<name>A0ABT6F8N9_9BACT</name>
<evidence type="ECO:0000313" key="6">
    <source>
        <dbReference type="EMBL" id="MDG3003951.1"/>
    </source>
</evidence>
<comment type="similarity">
    <text evidence="4">Belongs to the PNP synthase family.</text>
</comment>
<feature type="binding site" evidence="4">
    <location>
        <position position="29"/>
    </location>
    <ligand>
        <name>3-amino-2-oxopropyl phosphate</name>
        <dbReference type="ChEBI" id="CHEBI:57279"/>
    </ligand>
</feature>
<comment type="catalytic activity">
    <reaction evidence="4">
        <text>3-amino-2-oxopropyl phosphate + 1-deoxy-D-xylulose 5-phosphate = pyridoxine 5'-phosphate + phosphate + 2 H2O + H(+)</text>
        <dbReference type="Rhea" id="RHEA:15265"/>
        <dbReference type="ChEBI" id="CHEBI:15377"/>
        <dbReference type="ChEBI" id="CHEBI:15378"/>
        <dbReference type="ChEBI" id="CHEBI:43474"/>
        <dbReference type="ChEBI" id="CHEBI:57279"/>
        <dbReference type="ChEBI" id="CHEBI:57792"/>
        <dbReference type="ChEBI" id="CHEBI:58589"/>
        <dbReference type="EC" id="2.6.99.2"/>
    </reaction>
</comment>
<dbReference type="NCBIfam" id="NF003625">
    <property type="entry name" value="PRK05265.1-3"/>
    <property type="match status" value="1"/>
</dbReference>
<comment type="subcellular location">
    <subcellularLocation>
        <location evidence="4">Cytoplasm</location>
    </subcellularLocation>
</comment>
<dbReference type="NCBIfam" id="TIGR00559">
    <property type="entry name" value="pdxJ"/>
    <property type="match status" value="1"/>
</dbReference>
<keyword evidence="7" id="KW-1185">Reference proteome</keyword>
<dbReference type="NCBIfam" id="NF003627">
    <property type="entry name" value="PRK05265.1-5"/>
    <property type="match status" value="1"/>
</dbReference>
<dbReference type="Gene3D" id="3.20.20.70">
    <property type="entry name" value="Aldolase class I"/>
    <property type="match status" value="1"/>
</dbReference>
<dbReference type="InterPro" id="IPR004569">
    <property type="entry name" value="PyrdxlP_synth_PdxJ"/>
</dbReference>
<dbReference type="CDD" id="cd00003">
    <property type="entry name" value="PNPsynthase"/>
    <property type="match status" value="1"/>
</dbReference>
<organism evidence="6 7">
    <name type="scientific">Paludisphaera mucosa</name>
    <dbReference type="NCBI Taxonomy" id="3030827"/>
    <lineage>
        <taxon>Bacteria</taxon>
        <taxon>Pseudomonadati</taxon>
        <taxon>Planctomycetota</taxon>
        <taxon>Planctomycetia</taxon>
        <taxon>Isosphaerales</taxon>
        <taxon>Isosphaeraceae</taxon>
        <taxon>Paludisphaera</taxon>
    </lineage>
</organism>
<dbReference type="InterPro" id="IPR013785">
    <property type="entry name" value="Aldolase_TIM"/>
</dbReference>
<feature type="binding site" evidence="4">
    <location>
        <position position="18"/>
    </location>
    <ligand>
        <name>3-amino-2-oxopropyl phosphate</name>
        <dbReference type="ChEBI" id="CHEBI:57279"/>
    </ligand>
</feature>
<keyword evidence="3 4" id="KW-0664">Pyridoxine biosynthesis</keyword>
<evidence type="ECO:0000256" key="2">
    <source>
        <dbReference type="ARBA" id="ARBA00022679"/>
    </source>
</evidence>
<evidence type="ECO:0000313" key="7">
    <source>
        <dbReference type="Proteomes" id="UP001216907"/>
    </source>
</evidence>
<reference evidence="6 7" key="1">
    <citation type="submission" date="2023-03" db="EMBL/GenBank/DDBJ databases">
        <title>Paludisphaera mucosa sp. nov. a novel planctomycete from northern fen.</title>
        <authorList>
            <person name="Ivanova A."/>
        </authorList>
    </citation>
    <scope>NUCLEOTIDE SEQUENCE [LARGE SCALE GENOMIC DNA]</scope>
    <source>
        <strain evidence="6 7">Pla2</strain>
    </source>
</reference>
<feature type="binding site" evidence="4">
    <location>
        <begin position="20"/>
        <end position="21"/>
    </location>
    <ligand>
        <name>1-deoxy-D-xylulose 5-phosphate</name>
        <dbReference type="ChEBI" id="CHEBI:57792"/>
    </ligand>
</feature>
<comment type="caution">
    <text evidence="6">The sequence shown here is derived from an EMBL/GenBank/DDBJ whole genome shotgun (WGS) entry which is preliminary data.</text>
</comment>
<feature type="site" description="Transition state stabilizer" evidence="4">
    <location>
        <position position="162"/>
    </location>
</feature>
<comment type="function">
    <text evidence="4">Catalyzes the complicated ring closure reaction between the two acyclic compounds 1-deoxy-D-xylulose-5-phosphate (DXP) and 3-amino-2-oxopropyl phosphate (1-amino-acetone-3-phosphate or AAP) to form pyridoxine 5'-phosphate (PNP) and inorganic phosphate.</text>
</comment>
<sequence length="251" mass="26860">MTASTPNSERRPPRLGVNIDHVATLRQARQGVEPDPVWAAVASELGGADGITVHLREDRRHIQDRDVRVLRRTVQVGLNLELAVEPSMLAIALEIRPDQVTLVPERRQEVTTEGGLAVASQRDRVGEAVSRLRDAGISAAAFLDPDPSEIDAAVALGVDAIELHTGRYADAREGRARDVELEALRAAGARIVSAGVGLHAGHGLNYRNVGEVASIAAMAELNIGHAIVCRAVFVGLERAVREMKGRIEAAV</sequence>
<gene>
    <name evidence="4" type="primary">pdxJ</name>
    <name evidence="6" type="ORF">PZE19_09220</name>
</gene>
<feature type="binding site" evidence="4">
    <location>
        <begin position="224"/>
        <end position="225"/>
    </location>
    <ligand>
        <name>3-amino-2-oxopropyl phosphate</name>
        <dbReference type="ChEBI" id="CHEBI:57279"/>
    </ligand>
</feature>
<dbReference type="EC" id="2.6.99.2" evidence="4 5"/>
<dbReference type="Proteomes" id="UP001216907">
    <property type="component" value="Unassembled WGS sequence"/>
</dbReference>
<dbReference type="HAMAP" id="MF_00279">
    <property type="entry name" value="PdxJ"/>
    <property type="match status" value="1"/>
</dbReference>
<dbReference type="GO" id="GO:0033856">
    <property type="term" value="F:pyridoxine 5'-phosphate synthase activity"/>
    <property type="evidence" value="ECO:0007669"/>
    <property type="project" value="UniProtKB-EC"/>
</dbReference>
<dbReference type="SUPFAM" id="SSF63892">
    <property type="entry name" value="Pyridoxine 5'-phosphate synthase"/>
    <property type="match status" value="1"/>
</dbReference>
<accession>A0ABT6F8N9</accession>
<proteinExistence type="inferred from homology"/>
<evidence type="ECO:0000256" key="4">
    <source>
        <dbReference type="HAMAP-Rule" id="MF_00279"/>
    </source>
</evidence>
<keyword evidence="1 4" id="KW-0963">Cytoplasm</keyword>
<feature type="binding site" evidence="4">
    <location>
        <position position="111"/>
    </location>
    <ligand>
        <name>1-deoxy-D-xylulose 5-phosphate</name>
        <dbReference type="ChEBI" id="CHEBI:57792"/>
    </ligand>
</feature>
<feature type="active site" description="Proton acceptor" evidence="4">
    <location>
        <position position="54"/>
    </location>
</feature>
<dbReference type="PANTHER" id="PTHR30456">
    <property type="entry name" value="PYRIDOXINE 5'-PHOSPHATE SYNTHASE"/>
    <property type="match status" value="1"/>
</dbReference>
<feature type="binding site" evidence="4">
    <location>
        <position position="203"/>
    </location>
    <ligand>
        <name>3-amino-2-oxopropyl phosphate</name>
        <dbReference type="ChEBI" id="CHEBI:57279"/>
    </ligand>
</feature>
<comment type="pathway">
    <text evidence="4">Cofactor biosynthesis; pyridoxine 5'-phosphate biosynthesis; pyridoxine 5'-phosphate from D-erythrose 4-phosphate: step 5/5.</text>
</comment>
<dbReference type="EMBL" id="JARRAG010000001">
    <property type="protein sequence ID" value="MDG3003951.1"/>
    <property type="molecule type" value="Genomic_DNA"/>
</dbReference>
<feature type="binding site" evidence="4">
    <location>
        <position position="61"/>
    </location>
    <ligand>
        <name>1-deoxy-D-xylulose 5-phosphate</name>
        <dbReference type="ChEBI" id="CHEBI:57792"/>
    </ligand>
</feature>
<dbReference type="InterPro" id="IPR036130">
    <property type="entry name" value="Pyridoxine-5'_phos_synth"/>
</dbReference>
<feature type="active site" description="Proton donor" evidence="4">
    <location>
        <position position="202"/>
    </location>
</feature>
<feature type="active site" description="Proton acceptor" evidence="4">
    <location>
        <position position="81"/>
    </location>
</feature>
<dbReference type="Pfam" id="PF03740">
    <property type="entry name" value="PdxJ"/>
    <property type="match status" value="1"/>
</dbReference>
<feature type="binding site" evidence="4">
    <location>
        <position position="56"/>
    </location>
    <ligand>
        <name>1-deoxy-D-xylulose 5-phosphate</name>
        <dbReference type="ChEBI" id="CHEBI:57792"/>
    </ligand>
</feature>
<evidence type="ECO:0000256" key="3">
    <source>
        <dbReference type="ARBA" id="ARBA00023096"/>
    </source>
</evidence>
<comment type="subunit">
    <text evidence="4">Homooctamer; tetramer of dimers.</text>
</comment>
<evidence type="ECO:0000256" key="1">
    <source>
        <dbReference type="ARBA" id="ARBA00022490"/>
    </source>
</evidence>
<evidence type="ECO:0000256" key="5">
    <source>
        <dbReference type="NCBIfam" id="TIGR00559"/>
    </source>
</evidence>
<keyword evidence="2 4" id="KW-0808">Transferase</keyword>